<dbReference type="Gramene" id="OMERI04G03960.1">
    <property type="protein sequence ID" value="OMERI04G03960.1"/>
    <property type="gene ID" value="OMERI04G03960"/>
</dbReference>
<dbReference type="AlphaFoldDB" id="A0A0E0DBC7"/>
<reference evidence="2" key="2">
    <citation type="submission" date="2018-05" db="EMBL/GenBank/DDBJ databases">
        <title>OmerRS3 (Oryza meridionalis Reference Sequence Version 3).</title>
        <authorList>
            <person name="Zhang J."/>
            <person name="Kudrna D."/>
            <person name="Lee S."/>
            <person name="Talag J."/>
            <person name="Welchert J."/>
            <person name="Wing R.A."/>
        </authorList>
    </citation>
    <scope>NUCLEOTIDE SEQUENCE [LARGE SCALE GENOMIC DNA]</scope>
    <source>
        <strain evidence="2">cv. OR44</strain>
    </source>
</reference>
<protein>
    <submittedName>
        <fullName evidence="2">Uncharacterized protein</fullName>
    </submittedName>
</protein>
<proteinExistence type="predicted"/>
<keyword evidence="3" id="KW-1185">Reference proteome</keyword>
<dbReference type="HOGENOM" id="CLU_2726465_0_0_1"/>
<dbReference type="EnsemblPlants" id="OMERI04G03960.1">
    <property type="protein sequence ID" value="OMERI04G03960.1"/>
    <property type="gene ID" value="OMERI04G03960"/>
</dbReference>
<reference evidence="2" key="1">
    <citation type="submission" date="2015-04" db="UniProtKB">
        <authorList>
            <consortium name="EnsemblPlants"/>
        </authorList>
    </citation>
    <scope>IDENTIFICATION</scope>
</reference>
<evidence type="ECO:0000313" key="2">
    <source>
        <dbReference type="EnsemblPlants" id="OMERI04G03960.1"/>
    </source>
</evidence>
<sequence length="72" mass="7527">MEPSPCTVQLDPAAGAPDPATAVPDPRPPSPSSTPPSARLTALRPASHVPETTRRRGMAPPAILAPRMVVRR</sequence>
<feature type="compositionally biased region" description="Low complexity" evidence="1">
    <location>
        <begin position="12"/>
        <end position="24"/>
    </location>
</feature>
<name>A0A0E0DBC7_9ORYZ</name>
<feature type="region of interest" description="Disordered" evidence="1">
    <location>
        <begin position="1"/>
        <end position="72"/>
    </location>
</feature>
<feature type="compositionally biased region" description="Pro residues" evidence="1">
    <location>
        <begin position="25"/>
        <end position="34"/>
    </location>
</feature>
<accession>A0A0E0DBC7</accession>
<evidence type="ECO:0000313" key="3">
    <source>
        <dbReference type="Proteomes" id="UP000008021"/>
    </source>
</evidence>
<organism evidence="2">
    <name type="scientific">Oryza meridionalis</name>
    <dbReference type="NCBI Taxonomy" id="40149"/>
    <lineage>
        <taxon>Eukaryota</taxon>
        <taxon>Viridiplantae</taxon>
        <taxon>Streptophyta</taxon>
        <taxon>Embryophyta</taxon>
        <taxon>Tracheophyta</taxon>
        <taxon>Spermatophyta</taxon>
        <taxon>Magnoliopsida</taxon>
        <taxon>Liliopsida</taxon>
        <taxon>Poales</taxon>
        <taxon>Poaceae</taxon>
        <taxon>BOP clade</taxon>
        <taxon>Oryzoideae</taxon>
        <taxon>Oryzeae</taxon>
        <taxon>Oryzinae</taxon>
        <taxon>Oryza</taxon>
    </lineage>
</organism>
<dbReference type="Proteomes" id="UP000008021">
    <property type="component" value="Chromosome 4"/>
</dbReference>
<evidence type="ECO:0000256" key="1">
    <source>
        <dbReference type="SAM" id="MobiDB-lite"/>
    </source>
</evidence>